<gene>
    <name evidence="2" type="ORF">PHSY_005970</name>
</gene>
<dbReference type="GeneID" id="24111242"/>
<sequence>MADRLHPPYHNTPSQIRSTSANLNVLLACALLLLLRDPPNAFGSPSHPFEFRTIRVPHNSSSPPTVPSYHLEATTFCLPWKIEGAASNHIPGPPFVSRFRKISPPQTGPHILRSVVCTYSILPEASRPRQAGLFIASLSASVFAAFPKASSTDQNLSGIILRISDRHCFRADFGRTAHSSSTPIISLDRVCRLSSVSTNNRLCFRSQLVPATSKITAALVIPFDKVGIALVTFPIESTCGSPLLQGAMEDASSLSSQLP</sequence>
<reference evidence="3" key="1">
    <citation type="journal article" date="2013" name="Genome Announc.">
        <title>Draft genome sequence of the basidiomycetous yeast-like fungus Pseudozyma hubeiensis SY62, which produces an abundant amount of the biosurfactant mannosylerythritol lipids.</title>
        <authorList>
            <person name="Konishi M."/>
            <person name="Hatada Y."/>
            <person name="Horiuchi J."/>
        </authorList>
    </citation>
    <scope>NUCLEOTIDE SEQUENCE [LARGE SCALE GENOMIC DNA]</scope>
    <source>
        <strain evidence="3">SY62</strain>
    </source>
</reference>
<accession>R9PAJ0</accession>
<feature type="signal peptide" evidence="1">
    <location>
        <begin position="1"/>
        <end position="43"/>
    </location>
</feature>
<dbReference type="AlphaFoldDB" id="R9PAJ0"/>
<dbReference type="Proteomes" id="UP000014071">
    <property type="component" value="Unassembled WGS sequence"/>
</dbReference>
<evidence type="ECO:0000313" key="2">
    <source>
        <dbReference type="EMBL" id="GAC98376.1"/>
    </source>
</evidence>
<dbReference type="PROSITE" id="PS51257">
    <property type="entry name" value="PROKAR_LIPOPROTEIN"/>
    <property type="match status" value="1"/>
</dbReference>
<evidence type="ECO:0000256" key="1">
    <source>
        <dbReference type="SAM" id="SignalP"/>
    </source>
</evidence>
<protein>
    <submittedName>
        <fullName evidence="2">RING finger membrane protein</fullName>
    </submittedName>
</protein>
<feature type="chain" id="PRO_5004487842" evidence="1">
    <location>
        <begin position="44"/>
        <end position="259"/>
    </location>
</feature>
<evidence type="ECO:0000313" key="3">
    <source>
        <dbReference type="Proteomes" id="UP000014071"/>
    </source>
</evidence>
<name>R9PAJ0_PSEHS</name>
<dbReference type="HOGENOM" id="CLU_1074114_0_0_1"/>
<dbReference type="EMBL" id="DF238820">
    <property type="protein sequence ID" value="GAC98376.1"/>
    <property type="molecule type" value="Genomic_DNA"/>
</dbReference>
<organism evidence="2 3">
    <name type="scientific">Pseudozyma hubeiensis (strain SY62)</name>
    <name type="common">Yeast</name>
    <dbReference type="NCBI Taxonomy" id="1305764"/>
    <lineage>
        <taxon>Eukaryota</taxon>
        <taxon>Fungi</taxon>
        <taxon>Dikarya</taxon>
        <taxon>Basidiomycota</taxon>
        <taxon>Ustilaginomycotina</taxon>
        <taxon>Ustilaginomycetes</taxon>
        <taxon>Ustilaginales</taxon>
        <taxon>Ustilaginaceae</taxon>
        <taxon>Pseudozyma</taxon>
    </lineage>
</organism>
<keyword evidence="3" id="KW-1185">Reference proteome</keyword>
<keyword evidence="1" id="KW-0732">Signal</keyword>
<dbReference type="RefSeq" id="XP_012191963.1">
    <property type="nucleotide sequence ID" value="XM_012336573.1"/>
</dbReference>
<proteinExistence type="predicted"/>